<feature type="domain" description="Ig-like" evidence="5">
    <location>
        <begin position="45"/>
        <end position="144"/>
    </location>
</feature>
<accession>A0A3Q0IU89</accession>
<reference evidence="8" key="1">
    <citation type="submission" date="2025-08" db="UniProtKB">
        <authorList>
            <consortium name="RefSeq"/>
        </authorList>
    </citation>
    <scope>IDENTIFICATION</scope>
</reference>
<dbReference type="InterPro" id="IPR003961">
    <property type="entry name" value="FN3_dom"/>
</dbReference>
<organism evidence="7 8">
    <name type="scientific">Diaphorina citri</name>
    <name type="common">Asian citrus psyllid</name>
    <dbReference type="NCBI Taxonomy" id="121845"/>
    <lineage>
        <taxon>Eukaryota</taxon>
        <taxon>Metazoa</taxon>
        <taxon>Ecdysozoa</taxon>
        <taxon>Arthropoda</taxon>
        <taxon>Hexapoda</taxon>
        <taxon>Insecta</taxon>
        <taxon>Pterygota</taxon>
        <taxon>Neoptera</taxon>
        <taxon>Paraneoptera</taxon>
        <taxon>Hemiptera</taxon>
        <taxon>Sternorrhyncha</taxon>
        <taxon>Psylloidea</taxon>
        <taxon>Psyllidae</taxon>
        <taxon>Diaphorininae</taxon>
        <taxon>Diaphorina</taxon>
    </lineage>
</organism>
<feature type="transmembrane region" description="Helical" evidence="4">
    <location>
        <begin position="515"/>
        <end position="537"/>
    </location>
</feature>
<keyword evidence="3" id="KW-1015">Disulfide bond</keyword>
<evidence type="ECO:0000256" key="3">
    <source>
        <dbReference type="ARBA" id="ARBA00023157"/>
    </source>
</evidence>
<keyword evidence="2 4" id="KW-0472">Membrane</keyword>
<feature type="domain" description="Ig-like" evidence="5">
    <location>
        <begin position="212"/>
        <end position="304"/>
    </location>
</feature>
<keyword evidence="4" id="KW-0812">Transmembrane</keyword>
<dbReference type="SMART" id="SM00408">
    <property type="entry name" value="IGc2"/>
    <property type="match status" value="3"/>
</dbReference>
<name>A0A3Q0IU89_DIACI</name>
<feature type="domain" description="Ig-like" evidence="5">
    <location>
        <begin position="309"/>
        <end position="395"/>
    </location>
</feature>
<dbReference type="RefSeq" id="XP_026679832.1">
    <property type="nucleotide sequence ID" value="XM_026824031.1"/>
</dbReference>
<dbReference type="InterPro" id="IPR013162">
    <property type="entry name" value="CD80_C2-set"/>
</dbReference>
<dbReference type="PANTHER" id="PTHR23278:SF28">
    <property type="entry name" value="SIDESTEP IV, ISOFORM C"/>
    <property type="match status" value="1"/>
</dbReference>
<dbReference type="InterPro" id="IPR013783">
    <property type="entry name" value="Ig-like_fold"/>
</dbReference>
<evidence type="ECO:0000259" key="6">
    <source>
        <dbReference type="PROSITE" id="PS50853"/>
    </source>
</evidence>
<dbReference type="SMART" id="SM00409">
    <property type="entry name" value="IG"/>
    <property type="match status" value="2"/>
</dbReference>
<dbReference type="GeneID" id="103509762"/>
<dbReference type="GO" id="GO:0016020">
    <property type="term" value="C:membrane"/>
    <property type="evidence" value="ECO:0007669"/>
    <property type="project" value="UniProtKB-SubCell"/>
</dbReference>
<dbReference type="PaxDb" id="121845-A0A3Q0IU89"/>
<keyword evidence="7" id="KW-1185">Reference proteome</keyword>
<dbReference type="PROSITE" id="PS50853">
    <property type="entry name" value="FN3"/>
    <property type="match status" value="1"/>
</dbReference>
<dbReference type="Gene3D" id="2.60.40.10">
    <property type="entry name" value="Immunoglobulins"/>
    <property type="match status" value="5"/>
</dbReference>
<proteinExistence type="predicted"/>
<dbReference type="Pfam" id="PF08205">
    <property type="entry name" value="C2-set_2"/>
    <property type="match status" value="1"/>
</dbReference>
<dbReference type="AlphaFoldDB" id="A0A3Q0IU89"/>
<dbReference type="InterPro" id="IPR007110">
    <property type="entry name" value="Ig-like_dom"/>
</dbReference>
<protein>
    <submittedName>
        <fullName evidence="8">B-cell receptor CD22-like</fullName>
    </submittedName>
</protein>
<dbReference type="CDD" id="cd00063">
    <property type="entry name" value="FN3"/>
    <property type="match status" value="1"/>
</dbReference>
<dbReference type="InterPro" id="IPR003599">
    <property type="entry name" value="Ig_sub"/>
</dbReference>
<dbReference type="PROSITE" id="PS50835">
    <property type="entry name" value="IG_LIKE"/>
    <property type="match status" value="3"/>
</dbReference>
<feature type="domain" description="Fibronectin type-III" evidence="6">
    <location>
        <begin position="406"/>
        <end position="500"/>
    </location>
</feature>
<dbReference type="Proteomes" id="UP000079169">
    <property type="component" value="Unplaced"/>
</dbReference>
<dbReference type="InterPro" id="IPR003598">
    <property type="entry name" value="Ig_sub2"/>
</dbReference>
<dbReference type="Pfam" id="PF13927">
    <property type="entry name" value="Ig_3"/>
    <property type="match status" value="1"/>
</dbReference>
<dbReference type="SUPFAM" id="SSF49265">
    <property type="entry name" value="Fibronectin type III"/>
    <property type="match status" value="1"/>
</dbReference>
<evidence type="ECO:0000259" key="5">
    <source>
        <dbReference type="PROSITE" id="PS50835"/>
    </source>
</evidence>
<dbReference type="STRING" id="121845.A0A3Q0IU89"/>
<keyword evidence="4" id="KW-1133">Transmembrane helix</keyword>
<comment type="subcellular location">
    <subcellularLocation>
        <location evidence="1">Membrane</location>
        <topology evidence="1">Single-pass membrane protein</topology>
    </subcellularLocation>
</comment>
<dbReference type="SUPFAM" id="SSF48726">
    <property type="entry name" value="Immunoglobulin"/>
    <property type="match status" value="4"/>
</dbReference>
<evidence type="ECO:0000313" key="8">
    <source>
        <dbReference type="RefSeq" id="XP_026679832.1"/>
    </source>
</evidence>
<dbReference type="KEGG" id="dci:103509762"/>
<evidence type="ECO:0000256" key="1">
    <source>
        <dbReference type="ARBA" id="ARBA00004167"/>
    </source>
</evidence>
<dbReference type="PANTHER" id="PTHR23278">
    <property type="entry name" value="SIDESTEP PROTEIN"/>
    <property type="match status" value="1"/>
</dbReference>
<dbReference type="InterPro" id="IPR036116">
    <property type="entry name" value="FN3_sf"/>
</dbReference>
<evidence type="ECO:0000313" key="7">
    <source>
        <dbReference type="Proteomes" id="UP000079169"/>
    </source>
</evidence>
<dbReference type="InterPro" id="IPR036179">
    <property type="entry name" value="Ig-like_dom_sf"/>
</dbReference>
<gene>
    <name evidence="8" type="primary">LOC103509762</name>
</gene>
<evidence type="ECO:0000256" key="4">
    <source>
        <dbReference type="SAM" id="Phobius"/>
    </source>
</evidence>
<evidence type="ECO:0000256" key="2">
    <source>
        <dbReference type="ARBA" id="ARBA00023136"/>
    </source>
</evidence>
<sequence>MVKNVITIDPVARHHLHSRLACNASNTNLITASIRQITLDVNLKPLSVDIITKDERPYLSAEKTYRIECRVKGSRPGPTITWYKNSKLLVKHPVKTSTSSSDSNVTVSYVPFKPSADDDNSKLTCRAENTLIANSSMEDTWILNVHWLTSEGHFQRKFASTSSSDSNVTVSYVPFKPSADDDNSKLTCRAENTLIANSSMEDTWILNVHFVPRVVIHFGSSLNPTDIKEGDDVYFECQVSANPRAHRLLWFHNDKEIHHNVTGGIILSNISLVLQKVSRQSAGEYSCMAINTEGRGASQPIILAVKFVPICKKDKDETFGALKQETVSLRCEVDSNPAPQTFYWQFNSAGVNQDLPGSRSTSFGSVSIYNYTPQHDMEYGSIDCFAENHIGKQVVPCRYQIVAAGRPFPLQNCTSNHTADSLQVSCIDSFDGGLPQVFLMELVELPTYVTKFNITVNQTPPEFKIFGIESGTTYEIRLYAVNAKGKSDPVILETVTFKGVAKYSSASSELHMDSFMTALVTLTFFTVILVLVIIFIIHRRRRRKCLTEKPKLHLHHHQDGDDATSANGALLNLSVNSSPHPLVRASSPPAEDSDPDIIPNHYGKRSTMKGIDNELFKTLSKTTRRKENGVDIGLTSGAESDELEPMLIQADSPIQILKGPEVVTALHRMQESCI</sequence>